<comment type="caution">
    <text evidence="1">The sequence shown here is derived from an EMBL/GenBank/DDBJ whole genome shotgun (WGS) entry which is preliminary data.</text>
</comment>
<proteinExistence type="predicted"/>
<dbReference type="Proteomes" id="UP001209654">
    <property type="component" value="Unassembled WGS sequence"/>
</dbReference>
<gene>
    <name evidence="1" type="ORF">AHIS1636_25790</name>
</gene>
<keyword evidence="2" id="KW-1185">Reference proteome</keyword>
<sequence length="196" mass="20025">MYRPVSACRHNLGFGAGRSYAALMGLKHPAMLTTAVPVLLAAVTACGASLGSGGRACTEIGAAPGVSLTVAREFVPEVKAATLEICWQGTCRRSAVDLYPGQDTVDLGCDTAAPEGSCSATSTPNGTLTGFAAVPQLPEGQVRAAATITRLDGTETETGALETATRMVYPNGEQCPGAVPQLGLTLDHAGLHPSRR</sequence>
<reference evidence="1 2" key="1">
    <citation type="journal article" date="2023" name="Int. J. Syst. Evol. Microbiol.">
        <title>Arthrobacter mangrovi sp. nov., an actinobacterium isolated from the rhizosphere of a mangrove.</title>
        <authorList>
            <person name="Hamada M."/>
            <person name="Saitou S."/>
            <person name="Enomoto N."/>
            <person name="Nanri K."/>
            <person name="Hidaka K."/>
            <person name="Miura T."/>
            <person name="Tamura T."/>
        </authorList>
    </citation>
    <scope>NUCLEOTIDE SEQUENCE [LARGE SCALE GENOMIC DNA]</scope>
    <source>
        <strain evidence="1 2">NBRC 112813</strain>
    </source>
</reference>
<organism evidence="1 2">
    <name type="scientific">Arthrobacter mangrovi</name>
    <dbReference type="NCBI Taxonomy" id="2966350"/>
    <lineage>
        <taxon>Bacteria</taxon>
        <taxon>Bacillati</taxon>
        <taxon>Actinomycetota</taxon>
        <taxon>Actinomycetes</taxon>
        <taxon>Micrococcales</taxon>
        <taxon>Micrococcaceae</taxon>
        <taxon>Arthrobacter</taxon>
    </lineage>
</organism>
<dbReference type="EMBL" id="BRVS01000012">
    <property type="protein sequence ID" value="GLB68137.1"/>
    <property type="molecule type" value="Genomic_DNA"/>
</dbReference>
<evidence type="ECO:0008006" key="3">
    <source>
        <dbReference type="Google" id="ProtNLM"/>
    </source>
</evidence>
<protein>
    <recommendedName>
        <fullName evidence="3">DUF2690 domain-containing protein</fullName>
    </recommendedName>
</protein>
<evidence type="ECO:0000313" key="1">
    <source>
        <dbReference type="EMBL" id="GLB68137.1"/>
    </source>
</evidence>
<accession>A0ABQ5MVX4</accession>
<name>A0ABQ5MVX4_9MICC</name>
<evidence type="ECO:0000313" key="2">
    <source>
        <dbReference type="Proteomes" id="UP001209654"/>
    </source>
</evidence>